<protein>
    <submittedName>
        <fullName evidence="6">LysR family transcriptional regulator</fullName>
    </submittedName>
</protein>
<dbReference type="Gene3D" id="1.10.10.10">
    <property type="entry name" value="Winged helix-like DNA-binding domain superfamily/Winged helix DNA-binding domain"/>
    <property type="match status" value="1"/>
</dbReference>
<reference evidence="6 7" key="1">
    <citation type="submission" date="2018-01" db="EMBL/GenBank/DDBJ databases">
        <title>Whole genome analyses suggest that Burkholderia sensu lato contains two further novel genera in the rhizoxinica-symbiotica group Mycetohabitans gen. nov., and Trinickia gen. nov.: implications for the evolution of diazotrophy and nodulation in the Burkholderiaceae.</title>
        <authorList>
            <person name="Estrada-de los Santos P."/>
            <person name="Palmer M."/>
            <person name="Chavez-Ramirez B."/>
            <person name="Beukes C."/>
            <person name="Steenkamp E.T."/>
            <person name="Hirsch A.M."/>
            <person name="Manyaka P."/>
            <person name="Maluk M."/>
            <person name="Lafos M."/>
            <person name="Crook M."/>
            <person name="Gross E."/>
            <person name="Simon M.F."/>
            <person name="Bueno dos Reis Junior F."/>
            <person name="Poole P.S."/>
            <person name="Venter S.N."/>
            <person name="James E.K."/>
        </authorList>
    </citation>
    <scope>NUCLEOTIDE SEQUENCE [LARGE SCALE GENOMIC DNA]</scope>
    <source>
        <strain evidence="6 7">GIMN1.004</strain>
    </source>
</reference>
<comment type="caution">
    <text evidence="6">The sequence shown here is derived from an EMBL/GenBank/DDBJ whole genome shotgun (WGS) entry which is preliminary data.</text>
</comment>
<dbReference type="EMBL" id="PNYA01000007">
    <property type="protein sequence ID" value="PMS20822.1"/>
    <property type="molecule type" value="Genomic_DNA"/>
</dbReference>
<evidence type="ECO:0000256" key="3">
    <source>
        <dbReference type="ARBA" id="ARBA00023125"/>
    </source>
</evidence>
<dbReference type="InterPro" id="IPR036388">
    <property type="entry name" value="WH-like_DNA-bd_sf"/>
</dbReference>
<dbReference type="InterPro" id="IPR005119">
    <property type="entry name" value="LysR_subst-bd"/>
</dbReference>
<evidence type="ECO:0000313" key="7">
    <source>
        <dbReference type="Proteomes" id="UP000235616"/>
    </source>
</evidence>
<organism evidence="6 7">
    <name type="scientific">Trinickia dabaoshanensis</name>
    <dbReference type="NCBI Taxonomy" id="564714"/>
    <lineage>
        <taxon>Bacteria</taxon>
        <taxon>Pseudomonadati</taxon>
        <taxon>Pseudomonadota</taxon>
        <taxon>Betaproteobacteria</taxon>
        <taxon>Burkholderiales</taxon>
        <taxon>Burkholderiaceae</taxon>
        <taxon>Trinickia</taxon>
    </lineage>
</organism>
<evidence type="ECO:0000259" key="5">
    <source>
        <dbReference type="PROSITE" id="PS50931"/>
    </source>
</evidence>
<dbReference type="SUPFAM" id="SSF46785">
    <property type="entry name" value="Winged helix' DNA-binding domain"/>
    <property type="match status" value="1"/>
</dbReference>
<dbReference type="Proteomes" id="UP000235616">
    <property type="component" value="Unassembled WGS sequence"/>
</dbReference>
<name>A0A2N7VUI8_9BURK</name>
<gene>
    <name evidence="6" type="ORF">C0Z18_09815</name>
</gene>
<dbReference type="Pfam" id="PF03466">
    <property type="entry name" value="LysR_substrate"/>
    <property type="match status" value="1"/>
</dbReference>
<keyword evidence="4" id="KW-0804">Transcription</keyword>
<sequence>MVSPDFNLLVVLDALLSENSVLRAADTLGLSPSALSRSLARLRLMTGDLLLVRAGRDLVPTPRAIELRARVRAVVEEAQAVLCPGEHIDLHTLKRTFSIRANDGFVETFAAQLLAQLSRTAPHVRLRFAPKHDKHVDALRSGELDLEVGVIGHSGPELRVQALFRDRFIAVVRAGHPLCQGEITAARYASFGHISVSRRGLANGVIDEQLGRAGLEREVMTVVSSFPAALALARDSDLVANIPERQTEKSRGGMFSFPLPVPTTCLTVSQIWHPRFDRDPAHRWLRDCMRRVCAPPDGSAMEPDLCDASQGCH</sequence>
<comment type="similarity">
    <text evidence="1">Belongs to the LysR transcriptional regulatory family.</text>
</comment>
<dbReference type="InterPro" id="IPR036390">
    <property type="entry name" value="WH_DNA-bd_sf"/>
</dbReference>
<keyword evidence="7" id="KW-1185">Reference proteome</keyword>
<accession>A0A2N7VUI8</accession>
<evidence type="ECO:0000256" key="4">
    <source>
        <dbReference type="ARBA" id="ARBA00023163"/>
    </source>
</evidence>
<feature type="domain" description="HTH lysR-type" evidence="5">
    <location>
        <begin position="4"/>
        <end position="61"/>
    </location>
</feature>
<dbReference type="CDD" id="cd08460">
    <property type="entry name" value="PBP2_DntR_like_1"/>
    <property type="match status" value="1"/>
</dbReference>
<keyword evidence="3" id="KW-0238">DNA-binding</keyword>
<dbReference type="PROSITE" id="PS50931">
    <property type="entry name" value="HTH_LYSR"/>
    <property type="match status" value="1"/>
</dbReference>
<keyword evidence="2" id="KW-0805">Transcription regulation</keyword>
<dbReference type="PANTHER" id="PTHR30118">
    <property type="entry name" value="HTH-TYPE TRANSCRIPTIONAL REGULATOR LEUO-RELATED"/>
    <property type="match status" value="1"/>
</dbReference>
<evidence type="ECO:0000256" key="1">
    <source>
        <dbReference type="ARBA" id="ARBA00009437"/>
    </source>
</evidence>
<dbReference type="SUPFAM" id="SSF53850">
    <property type="entry name" value="Periplasmic binding protein-like II"/>
    <property type="match status" value="1"/>
</dbReference>
<dbReference type="GO" id="GO:0003700">
    <property type="term" value="F:DNA-binding transcription factor activity"/>
    <property type="evidence" value="ECO:0007669"/>
    <property type="project" value="InterPro"/>
</dbReference>
<dbReference type="InterPro" id="IPR000847">
    <property type="entry name" value="LysR_HTH_N"/>
</dbReference>
<evidence type="ECO:0000313" key="6">
    <source>
        <dbReference type="EMBL" id="PMS20822.1"/>
    </source>
</evidence>
<proteinExistence type="inferred from homology"/>
<evidence type="ECO:0000256" key="2">
    <source>
        <dbReference type="ARBA" id="ARBA00023015"/>
    </source>
</evidence>
<dbReference type="OrthoDB" id="8717159at2"/>
<dbReference type="Gene3D" id="3.40.190.10">
    <property type="entry name" value="Periplasmic binding protein-like II"/>
    <property type="match status" value="2"/>
</dbReference>
<dbReference type="InterPro" id="IPR050389">
    <property type="entry name" value="LysR-type_TF"/>
</dbReference>
<dbReference type="RefSeq" id="WP_102645203.1">
    <property type="nucleotide sequence ID" value="NZ_PNYA01000007.1"/>
</dbReference>
<dbReference type="PANTHER" id="PTHR30118:SF15">
    <property type="entry name" value="TRANSCRIPTIONAL REGULATORY PROTEIN"/>
    <property type="match status" value="1"/>
</dbReference>
<dbReference type="GO" id="GO:0003677">
    <property type="term" value="F:DNA binding"/>
    <property type="evidence" value="ECO:0007669"/>
    <property type="project" value="UniProtKB-KW"/>
</dbReference>
<dbReference type="Pfam" id="PF00126">
    <property type="entry name" value="HTH_1"/>
    <property type="match status" value="1"/>
</dbReference>
<dbReference type="AlphaFoldDB" id="A0A2N7VUI8"/>